<gene>
    <name evidence="1" type="ORF">ACFFU9_15020</name>
</gene>
<evidence type="ECO:0000313" key="1">
    <source>
        <dbReference type="EMBL" id="MFB9058054.1"/>
    </source>
</evidence>
<organism evidence="1 2">
    <name type="scientific">Mariniflexile ostreae</name>
    <dbReference type="NCBI Taxonomy" id="1520892"/>
    <lineage>
        <taxon>Bacteria</taxon>
        <taxon>Pseudomonadati</taxon>
        <taxon>Bacteroidota</taxon>
        <taxon>Flavobacteriia</taxon>
        <taxon>Flavobacteriales</taxon>
        <taxon>Flavobacteriaceae</taxon>
        <taxon>Mariniflexile</taxon>
    </lineage>
</organism>
<proteinExistence type="predicted"/>
<comment type="caution">
    <text evidence="1">The sequence shown here is derived from an EMBL/GenBank/DDBJ whole genome shotgun (WGS) entry which is preliminary data.</text>
</comment>
<protein>
    <recommendedName>
        <fullName evidence="3">Bacteriocin-like protein</fullName>
    </recommendedName>
</protein>
<reference evidence="1 2" key="1">
    <citation type="submission" date="2024-09" db="EMBL/GenBank/DDBJ databases">
        <authorList>
            <person name="Sun Q."/>
            <person name="Mori K."/>
        </authorList>
    </citation>
    <scope>NUCLEOTIDE SEQUENCE [LARGE SCALE GENOMIC DNA]</scope>
    <source>
        <strain evidence="1 2">CECT 8622</strain>
    </source>
</reference>
<name>A0ABV5FFC9_9FLAO</name>
<evidence type="ECO:0000313" key="2">
    <source>
        <dbReference type="Proteomes" id="UP001589585"/>
    </source>
</evidence>
<sequence>MKTTSLKKVSSINEFLKKKIKNTESIVGGGGGGAIDRDKIKKTRR</sequence>
<dbReference type="Proteomes" id="UP001589585">
    <property type="component" value="Unassembled WGS sequence"/>
</dbReference>
<evidence type="ECO:0008006" key="3">
    <source>
        <dbReference type="Google" id="ProtNLM"/>
    </source>
</evidence>
<keyword evidence="2" id="KW-1185">Reference proteome</keyword>
<accession>A0ABV5FFC9</accession>
<dbReference type="RefSeq" id="WP_379862300.1">
    <property type="nucleotide sequence ID" value="NZ_JBHMFC010000103.1"/>
</dbReference>
<dbReference type="EMBL" id="JBHMFC010000103">
    <property type="protein sequence ID" value="MFB9058054.1"/>
    <property type="molecule type" value="Genomic_DNA"/>
</dbReference>